<protein>
    <submittedName>
        <fullName evidence="4">Bacillithiol biosynthesis cysteine-adding enzyme BshC</fullName>
    </submittedName>
</protein>
<feature type="domain" description="Bacillithiol biosynthesis BshC N-terminal Rossmann-like" evidence="2">
    <location>
        <begin position="12"/>
        <end position="353"/>
    </location>
</feature>
<proteinExistence type="predicted"/>
<dbReference type="EMBL" id="JAFITR010000054">
    <property type="protein sequence ID" value="MBN4067033.1"/>
    <property type="molecule type" value="Genomic_DNA"/>
</dbReference>
<reference evidence="4 5" key="1">
    <citation type="submission" date="2021-02" db="EMBL/GenBank/DDBJ databases">
        <title>Activity-based single-cell genomes from oceanic crustal fluid captures similar information to metagenomic and metatranscriptomic surveys with orders of magnitude less sampling.</title>
        <authorList>
            <person name="D'Angelo T.S."/>
            <person name="Orcutt B.N."/>
        </authorList>
    </citation>
    <scope>NUCLEOTIDE SEQUENCE [LARGE SCALE GENOMIC DNA]</scope>
    <source>
        <strain evidence="4">AH-315-G07</strain>
    </source>
</reference>
<accession>A0ABS3ARM6</accession>
<keyword evidence="5" id="KW-1185">Reference proteome</keyword>
<feature type="domain" description="Bacillithiol biosynthesis BshC C-terminal coiled-coil" evidence="3">
    <location>
        <begin position="425"/>
        <end position="488"/>
    </location>
</feature>
<dbReference type="InterPro" id="IPR055399">
    <property type="entry name" value="CC_BshC"/>
</dbReference>
<comment type="caution">
    <text evidence="4">The sequence shown here is derived from an EMBL/GenBank/DDBJ whole genome shotgun (WGS) entry which is preliminary data.</text>
</comment>
<name>A0ABS3ARM6_9BACT</name>
<evidence type="ECO:0000256" key="1">
    <source>
        <dbReference type="ARBA" id="ARBA00022598"/>
    </source>
</evidence>
<evidence type="ECO:0000313" key="4">
    <source>
        <dbReference type="EMBL" id="MBN4067033.1"/>
    </source>
</evidence>
<evidence type="ECO:0000313" key="5">
    <source>
        <dbReference type="Proteomes" id="UP000722121"/>
    </source>
</evidence>
<dbReference type="Proteomes" id="UP000722121">
    <property type="component" value="Unassembled WGS sequence"/>
</dbReference>
<gene>
    <name evidence="4" type="primary">bshC</name>
    <name evidence="4" type="ORF">JYU14_03015</name>
</gene>
<dbReference type="InterPro" id="IPR055398">
    <property type="entry name" value="Rossmann-like_BshC"/>
</dbReference>
<keyword evidence="1" id="KW-0436">Ligase</keyword>
<dbReference type="Pfam" id="PF24850">
    <property type="entry name" value="CC_BshC"/>
    <property type="match status" value="1"/>
</dbReference>
<sequence length="500" mass="56582">MKIVVKETPSLYQPSALDRFFAIPPNDRQAEKKAVGQLVKRSYPRKELADILARYNAEIGNSSSHLDRHLNRVAADSSYFVVTGQQIGLMGGPLYTIYKAVSCLLLAKACDAIPLFWLATEDHDVEEASTLHTIDGVGNIMTHKLHWKTRGFFVEDLPMGAQQEEKLLKILQDIGLDAMEWTERFVGISYSQAMVRVLVTIFQDTGLLFIEPKELRQLAVPFFTKEITDCKKISSILTATTQQILAMGGKAPLAIDAGSNLFYKTDNRQRKRVVYDGGSFRVGDEKIQQKELLDQIDHSYHRFSTNAAARAVLQSSVIPTIAYVAGPAEMAYYRQLHKYHDHHNVPMPWIVPRISATLLTDKIQALLDKCNLSPWEPTPSSWRHASPNIEKEIEALVEEWKRAARKIFPAQDIQEAVARFVDGSTVKLSKKLAKAYAQNAGIPQHSLHYIHNAISPADKPQERIFNFFQFQLATKEKIVHELLSEVDWACRGHHYCFLKS</sequence>
<dbReference type="NCBIfam" id="TIGR03998">
    <property type="entry name" value="thiol_BshC"/>
    <property type="match status" value="1"/>
</dbReference>
<dbReference type="InterPro" id="IPR011199">
    <property type="entry name" value="Bacillithiol_biosynth_BshC"/>
</dbReference>
<organism evidence="4 5">
    <name type="scientific">Simkania negevensis</name>
    <dbReference type="NCBI Taxonomy" id="83561"/>
    <lineage>
        <taxon>Bacteria</taxon>
        <taxon>Pseudomonadati</taxon>
        <taxon>Chlamydiota</taxon>
        <taxon>Chlamydiia</taxon>
        <taxon>Parachlamydiales</taxon>
        <taxon>Simkaniaceae</taxon>
        <taxon>Simkania</taxon>
    </lineage>
</organism>
<evidence type="ECO:0000259" key="3">
    <source>
        <dbReference type="Pfam" id="PF24850"/>
    </source>
</evidence>
<dbReference type="Pfam" id="PF10079">
    <property type="entry name" value="Rossmann-like_BshC"/>
    <property type="match status" value="1"/>
</dbReference>
<evidence type="ECO:0000259" key="2">
    <source>
        <dbReference type="Pfam" id="PF10079"/>
    </source>
</evidence>